<dbReference type="PANTHER" id="PTHR30558">
    <property type="entry name" value="EXBD MEMBRANE COMPONENT OF PMF-DRIVEN MACROMOLECULE IMPORT SYSTEM"/>
    <property type="match status" value="1"/>
</dbReference>
<dbReference type="AlphaFoldDB" id="A0A934SD63"/>
<evidence type="ECO:0000256" key="7">
    <source>
        <dbReference type="RuleBase" id="RU003879"/>
    </source>
</evidence>
<keyword evidence="9" id="KW-1185">Reference proteome</keyword>
<dbReference type="GO" id="GO:0022857">
    <property type="term" value="F:transmembrane transporter activity"/>
    <property type="evidence" value="ECO:0007669"/>
    <property type="project" value="InterPro"/>
</dbReference>
<protein>
    <submittedName>
        <fullName evidence="8">Biopolymer transporter ExbD</fullName>
    </submittedName>
</protein>
<keyword evidence="5" id="KW-1133">Transmembrane helix</keyword>
<dbReference type="RefSeq" id="WP_200272662.1">
    <property type="nucleotide sequence ID" value="NZ_JAENIJ010000031.1"/>
</dbReference>
<evidence type="ECO:0000256" key="6">
    <source>
        <dbReference type="ARBA" id="ARBA00023136"/>
    </source>
</evidence>
<name>A0A934SD63_9BACT</name>
<keyword evidence="6" id="KW-0472">Membrane</keyword>
<sequence>MISRRRDETPIELQIAPMADIGFLLICFFLISSKPPRHEADLGMTLPGSVSDEVSVEMPDEVRVAIRADGAVEVNEAIVGEPGDHEIKPLVNLLIRFKEAADLNHSKALVTVDAANESTHQRIVDVLNACGTAGITGVTLSDDTTEEN</sequence>
<keyword evidence="3" id="KW-1003">Cell membrane</keyword>
<dbReference type="GO" id="GO:0005886">
    <property type="term" value="C:plasma membrane"/>
    <property type="evidence" value="ECO:0007669"/>
    <property type="project" value="UniProtKB-SubCell"/>
</dbReference>
<evidence type="ECO:0000313" key="8">
    <source>
        <dbReference type="EMBL" id="MBK1883962.1"/>
    </source>
</evidence>
<dbReference type="Pfam" id="PF02472">
    <property type="entry name" value="ExbD"/>
    <property type="match status" value="1"/>
</dbReference>
<organism evidence="8 9">
    <name type="scientific">Luteolibacter pohnpeiensis</name>
    <dbReference type="NCBI Taxonomy" id="454153"/>
    <lineage>
        <taxon>Bacteria</taxon>
        <taxon>Pseudomonadati</taxon>
        <taxon>Verrucomicrobiota</taxon>
        <taxon>Verrucomicrobiia</taxon>
        <taxon>Verrucomicrobiales</taxon>
        <taxon>Verrucomicrobiaceae</taxon>
        <taxon>Luteolibacter</taxon>
    </lineage>
</organism>
<dbReference type="PANTHER" id="PTHR30558:SF3">
    <property type="entry name" value="BIOPOLYMER TRANSPORT PROTEIN EXBD-RELATED"/>
    <property type="match status" value="1"/>
</dbReference>
<evidence type="ECO:0000256" key="5">
    <source>
        <dbReference type="ARBA" id="ARBA00022989"/>
    </source>
</evidence>
<evidence type="ECO:0000256" key="2">
    <source>
        <dbReference type="ARBA" id="ARBA00005811"/>
    </source>
</evidence>
<keyword evidence="7" id="KW-0813">Transport</keyword>
<evidence type="ECO:0000256" key="4">
    <source>
        <dbReference type="ARBA" id="ARBA00022692"/>
    </source>
</evidence>
<reference evidence="8" key="1">
    <citation type="submission" date="2021-01" db="EMBL/GenBank/DDBJ databases">
        <title>Modified the classification status of verrucomicrobia.</title>
        <authorList>
            <person name="Feng X."/>
        </authorList>
    </citation>
    <scope>NUCLEOTIDE SEQUENCE</scope>
    <source>
        <strain evidence="8">KCTC 22041</strain>
    </source>
</reference>
<keyword evidence="4 7" id="KW-0812">Transmembrane</keyword>
<evidence type="ECO:0000313" key="9">
    <source>
        <dbReference type="Proteomes" id="UP000603141"/>
    </source>
</evidence>
<dbReference type="Proteomes" id="UP000603141">
    <property type="component" value="Unassembled WGS sequence"/>
</dbReference>
<comment type="subcellular location">
    <subcellularLocation>
        <location evidence="1">Cell membrane</location>
        <topology evidence="1">Single-pass membrane protein</topology>
    </subcellularLocation>
    <subcellularLocation>
        <location evidence="7">Cell membrane</location>
        <topology evidence="7">Single-pass type II membrane protein</topology>
    </subcellularLocation>
</comment>
<evidence type="ECO:0000256" key="1">
    <source>
        <dbReference type="ARBA" id="ARBA00004162"/>
    </source>
</evidence>
<proteinExistence type="inferred from homology"/>
<dbReference type="GO" id="GO:0015031">
    <property type="term" value="P:protein transport"/>
    <property type="evidence" value="ECO:0007669"/>
    <property type="project" value="UniProtKB-KW"/>
</dbReference>
<evidence type="ECO:0000256" key="3">
    <source>
        <dbReference type="ARBA" id="ARBA00022475"/>
    </source>
</evidence>
<gene>
    <name evidence="8" type="ORF">JIN85_16200</name>
</gene>
<comment type="caution">
    <text evidence="8">The sequence shown here is derived from an EMBL/GenBank/DDBJ whole genome shotgun (WGS) entry which is preliminary data.</text>
</comment>
<keyword evidence="7" id="KW-0653">Protein transport</keyword>
<dbReference type="EMBL" id="JAENIJ010000031">
    <property type="protein sequence ID" value="MBK1883962.1"/>
    <property type="molecule type" value="Genomic_DNA"/>
</dbReference>
<accession>A0A934SD63</accession>
<dbReference type="InterPro" id="IPR003400">
    <property type="entry name" value="ExbD"/>
</dbReference>
<comment type="similarity">
    <text evidence="2 7">Belongs to the ExbD/TolR family.</text>
</comment>